<dbReference type="PANTHER" id="PTHR30536">
    <property type="entry name" value="ALTRONATE/GALACTARATE DEHYDRATASE"/>
    <property type="match status" value="1"/>
</dbReference>
<evidence type="ECO:0000256" key="2">
    <source>
        <dbReference type="ARBA" id="ARBA00023239"/>
    </source>
</evidence>
<sequence>MTWTKTKFWGYRRENGSVGVRNRVVILPLDDLSNAAAEGVAKLIDGTIALPHPYGRLQFGEDLELFFRTLIGTGSNPNVAACIVIGIEPNWTNRVVEGIAKTGKPVAGFAIERYGDLKVIEMASRKAIEFVQYATELQKEECDISELVVSIKCGESDTTSGLASNPSIGNVVDRLVDMGVTVLFGETSELTGGEHLVAARCATPEVREQFMQSFKSYSDFIISQGVDLCGSQPTEGNIAGGLTTIEEKALGNIQKIGKRAMIQGVLQPAEAPKGKGLWYMETSSAGAEAVTLFAAGGSVLHFFTTGQGNVVGNPIIPVIKISANPITVSTMSEHIDVDLTGLLRREMDLDGAGDAILEKFIRTLNGRYTCAEALNHKEFILTKLYRSA</sequence>
<dbReference type="PANTHER" id="PTHR30536:SF5">
    <property type="entry name" value="ALTRONATE DEHYDRATASE"/>
    <property type="match status" value="1"/>
</dbReference>
<evidence type="ECO:0000313" key="5">
    <source>
        <dbReference type="EMBL" id="PRR69850.1"/>
    </source>
</evidence>
<protein>
    <submittedName>
        <fullName evidence="5">(2R)-sulfolactate sulfo-lyase subunit beta</fullName>
        <ecNumber evidence="5">4.4.1.24</ecNumber>
    </submittedName>
</protein>
<dbReference type="Pfam" id="PF20629">
    <property type="entry name" value="GD_AH_C"/>
    <property type="match status" value="1"/>
</dbReference>
<dbReference type="OrthoDB" id="9804574at2"/>
<gene>
    <name evidence="5" type="primary">suyB</name>
    <name evidence="5" type="ORF">MOHU_21060</name>
</gene>
<evidence type="ECO:0000259" key="3">
    <source>
        <dbReference type="Pfam" id="PF04295"/>
    </source>
</evidence>
<dbReference type="EMBL" id="PVXM01000050">
    <property type="protein sequence ID" value="PRR69850.1"/>
    <property type="molecule type" value="Genomic_DNA"/>
</dbReference>
<accession>A0A2T0AMJ4</accession>
<dbReference type="InterPro" id="IPR052172">
    <property type="entry name" value="UxaA_altronate/galactarate_dh"/>
</dbReference>
<proteinExistence type="inferred from homology"/>
<dbReference type="RefSeq" id="WP_106006038.1">
    <property type="nucleotide sequence ID" value="NZ_CP136418.1"/>
</dbReference>
<dbReference type="GO" id="GO:0034010">
    <property type="term" value="F:sulfolactate sulfo-lyase activity"/>
    <property type="evidence" value="ECO:0007669"/>
    <property type="project" value="UniProtKB-EC"/>
</dbReference>
<feature type="domain" description="D-galactarate/Altronate dehydratase second" evidence="3">
    <location>
        <begin position="10"/>
        <end position="134"/>
    </location>
</feature>
<keyword evidence="2 5" id="KW-0456">Lyase</keyword>
<evidence type="ECO:0000313" key="6">
    <source>
        <dbReference type="Proteomes" id="UP000238415"/>
    </source>
</evidence>
<dbReference type="AlphaFoldDB" id="A0A2T0AMJ4"/>
<comment type="caution">
    <text evidence="5">The sequence shown here is derived from an EMBL/GenBank/DDBJ whole genome shotgun (WGS) entry which is preliminary data.</text>
</comment>
<dbReference type="EC" id="4.4.1.24" evidence="5"/>
<evidence type="ECO:0000256" key="1">
    <source>
        <dbReference type="ARBA" id="ARBA00010986"/>
    </source>
</evidence>
<comment type="similarity">
    <text evidence="1">Belongs to the UxaA family.</text>
</comment>
<dbReference type="Pfam" id="PF04295">
    <property type="entry name" value="GD_AH_second"/>
    <property type="match status" value="1"/>
</dbReference>
<dbReference type="InterPro" id="IPR048332">
    <property type="entry name" value="GD_AH_C"/>
</dbReference>
<dbReference type="Proteomes" id="UP000238415">
    <property type="component" value="Unassembled WGS sequence"/>
</dbReference>
<name>A0A2T0AMJ4_9FIRM</name>
<keyword evidence="6" id="KW-1185">Reference proteome</keyword>
<feature type="domain" description="D-galactarate/Altronate dehydratase C-terminal" evidence="4">
    <location>
        <begin position="144"/>
        <end position="385"/>
    </location>
</feature>
<reference evidence="5 6" key="1">
    <citation type="submission" date="2018-03" db="EMBL/GenBank/DDBJ databases">
        <title>Genome sequence of Moorella humiferrea DSM 23265.</title>
        <authorList>
            <person name="Poehlein A."/>
            <person name="Daniel R."/>
        </authorList>
    </citation>
    <scope>NUCLEOTIDE SEQUENCE [LARGE SCALE GENOMIC DNA]</scope>
    <source>
        <strain evidence="5 6">DSM 23265</strain>
    </source>
</reference>
<dbReference type="GO" id="GO:0019698">
    <property type="term" value="P:D-galacturonate catabolic process"/>
    <property type="evidence" value="ECO:0007669"/>
    <property type="project" value="TreeGrafter"/>
</dbReference>
<organism evidence="5 6">
    <name type="scientific">Neomoorella humiferrea</name>
    <dbReference type="NCBI Taxonomy" id="676965"/>
    <lineage>
        <taxon>Bacteria</taxon>
        <taxon>Bacillati</taxon>
        <taxon>Bacillota</taxon>
        <taxon>Clostridia</taxon>
        <taxon>Neomoorellales</taxon>
        <taxon>Neomoorellaceae</taxon>
        <taxon>Neomoorella</taxon>
    </lineage>
</organism>
<dbReference type="InterPro" id="IPR007392">
    <property type="entry name" value="GD_AH_second"/>
</dbReference>
<evidence type="ECO:0000259" key="4">
    <source>
        <dbReference type="Pfam" id="PF20629"/>
    </source>
</evidence>